<feature type="transmembrane region" description="Helical" evidence="2">
    <location>
        <begin position="316"/>
        <end position="338"/>
    </location>
</feature>
<dbReference type="AlphaFoldDB" id="A0AAN6XK69"/>
<reference evidence="3" key="1">
    <citation type="journal article" date="2023" name="Mol. Phylogenet. Evol.">
        <title>Genome-scale phylogeny and comparative genomics of the fungal order Sordariales.</title>
        <authorList>
            <person name="Hensen N."/>
            <person name="Bonometti L."/>
            <person name="Westerberg I."/>
            <person name="Brannstrom I.O."/>
            <person name="Guillou S."/>
            <person name="Cros-Aarteil S."/>
            <person name="Calhoun S."/>
            <person name="Haridas S."/>
            <person name="Kuo A."/>
            <person name="Mondo S."/>
            <person name="Pangilinan J."/>
            <person name="Riley R."/>
            <person name="LaButti K."/>
            <person name="Andreopoulos B."/>
            <person name="Lipzen A."/>
            <person name="Chen C."/>
            <person name="Yan M."/>
            <person name="Daum C."/>
            <person name="Ng V."/>
            <person name="Clum A."/>
            <person name="Steindorff A."/>
            <person name="Ohm R.A."/>
            <person name="Martin F."/>
            <person name="Silar P."/>
            <person name="Natvig D.O."/>
            <person name="Lalanne C."/>
            <person name="Gautier V."/>
            <person name="Ament-Velasquez S.L."/>
            <person name="Kruys A."/>
            <person name="Hutchinson M.I."/>
            <person name="Powell A.J."/>
            <person name="Barry K."/>
            <person name="Miller A.N."/>
            <person name="Grigoriev I.V."/>
            <person name="Debuchy R."/>
            <person name="Gladieux P."/>
            <person name="Hiltunen Thoren M."/>
            <person name="Johannesson H."/>
        </authorList>
    </citation>
    <scope>NUCLEOTIDE SEQUENCE</scope>
    <source>
        <strain evidence="3">CBS 315.58</strain>
    </source>
</reference>
<evidence type="ECO:0000256" key="2">
    <source>
        <dbReference type="SAM" id="Phobius"/>
    </source>
</evidence>
<comment type="caution">
    <text evidence="3">The sequence shown here is derived from an EMBL/GenBank/DDBJ whole genome shotgun (WGS) entry which is preliminary data.</text>
</comment>
<keyword evidence="4" id="KW-1185">Reference proteome</keyword>
<name>A0AAN6XK69_9PEZI</name>
<feature type="region of interest" description="Disordered" evidence="1">
    <location>
        <begin position="1"/>
        <end position="45"/>
    </location>
</feature>
<evidence type="ECO:0000313" key="4">
    <source>
        <dbReference type="Proteomes" id="UP001303160"/>
    </source>
</evidence>
<dbReference type="Proteomes" id="UP001303160">
    <property type="component" value="Unassembled WGS sequence"/>
</dbReference>
<dbReference type="PANTHER" id="PTHR42044">
    <property type="entry name" value="DUF676 DOMAIN-CONTAINING PROTEIN-RELATED"/>
    <property type="match status" value="1"/>
</dbReference>
<feature type="compositionally biased region" description="Low complexity" evidence="1">
    <location>
        <begin position="8"/>
        <end position="24"/>
    </location>
</feature>
<evidence type="ECO:0000256" key="1">
    <source>
        <dbReference type="SAM" id="MobiDB-lite"/>
    </source>
</evidence>
<reference evidence="3" key="2">
    <citation type="submission" date="2023-05" db="EMBL/GenBank/DDBJ databases">
        <authorList>
            <consortium name="Lawrence Berkeley National Laboratory"/>
            <person name="Steindorff A."/>
            <person name="Hensen N."/>
            <person name="Bonometti L."/>
            <person name="Westerberg I."/>
            <person name="Brannstrom I.O."/>
            <person name="Guillou S."/>
            <person name="Cros-Aarteil S."/>
            <person name="Calhoun S."/>
            <person name="Haridas S."/>
            <person name="Kuo A."/>
            <person name="Mondo S."/>
            <person name="Pangilinan J."/>
            <person name="Riley R."/>
            <person name="Labutti K."/>
            <person name="Andreopoulos B."/>
            <person name="Lipzen A."/>
            <person name="Chen C."/>
            <person name="Yanf M."/>
            <person name="Daum C."/>
            <person name="Ng V."/>
            <person name="Clum A."/>
            <person name="Ohm R."/>
            <person name="Martin F."/>
            <person name="Silar P."/>
            <person name="Natvig D."/>
            <person name="Lalanne C."/>
            <person name="Gautier V."/>
            <person name="Ament-Velasquez S.L."/>
            <person name="Kruys A."/>
            <person name="Hutchinson M.I."/>
            <person name="Powell A.J."/>
            <person name="Barry K."/>
            <person name="Miller A.N."/>
            <person name="Grigoriev I.V."/>
            <person name="Debuchy R."/>
            <person name="Gladieux P."/>
            <person name="Thoren M.H."/>
            <person name="Johannesson H."/>
        </authorList>
    </citation>
    <scope>NUCLEOTIDE SEQUENCE</scope>
    <source>
        <strain evidence="3">CBS 315.58</strain>
    </source>
</reference>
<gene>
    <name evidence="3" type="ORF">QBC40DRAFT_277144</name>
</gene>
<proteinExistence type="predicted"/>
<organism evidence="3 4">
    <name type="scientific">Triangularia verruculosa</name>
    <dbReference type="NCBI Taxonomy" id="2587418"/>
    <lineage>
        <taxon>Eukaryota</taxon>
        <taxon>Fungi</taxon>
        <taxon>Dikarya</taxon>
        <taxon>Ascomycota</taxon>
        <taxon>Pezizomycotina</taxon>
        <taxon>Sordariomycetes</taxon>
        <taxon>Sordariomycetidae</taxon>
        <taxon>Sordariales</taxon>
        <taxon>Podosporaceae</taxon>
        <taxon>Triangularia</taxon>
    </lineage>
</organism>
<accession>A0AAN6XK69</accession>
<keyword evidence="2" id="KW-0472">Membrane</keyword>
<keyword evidence="2" id="KW-1133">Transmembrane helix</keyword>
<evidence type="ECO:0000313" key="3">
    <source>
        <dbReference type="EMBL" id="KAK4202199.1"/>
    </source>
</evidence>
<dbReference type="PANTHER" id="PTHR42044:SF2">
    <property type="entry name" value="DUF676 DOMAIN-CONTAINING PROTEIN"/>
    <property type="match status" value="1"/>
</dbReference>
<keyword evidence="2" id="KW-0812">Transmembrane</keyword>
<protein>
    <submittedName>
        <fullName evidence="3">Uncharacterized protein</fullName>
    </submittedName>
</protein>
<dbReference type="EMBL" id="MU863900">
    <property type="protein sequence ID" value="KAK4202199.1"/>
    <property type="molecule type" value="Genomic_DNA"/>
</dbReference>
<sequence>MAGEKRPGASGSSTPPSDPGSWTPLPSLPGDPTRQQLPFEPPRFPSLSQFANAGLDSQFAAISESLALCQGYSANLFGLEHHDYPRNVNHDDEKRRTNDKTVYVPPIHKALTEARIRTKIWETECGLREVDTNKTSWLEVLDETSNHGLRRLMSGTFLNLQKTAEDTFDSLAANSGPLRQQSTTAELQVLGACHQLDIGVTRLAELQPLVQMFRAEMAEGAPEGPLGRLKRHLVSMQCDGQPSVMLRRDKRDNPPLNETHPFPRSIVWQIWKDTQNIGRSLPLFLRPLRQTGLLTAVLSDGQNLSFNVLRRTSLHVLLMIIHLLGITLVPLLLLYPLWLDLLILFGLAAAHKGLCRLLNGDSDSFVYSHATKSEGTHAHEAWIFLPRVGTSTYELEHQLDHVSTVFGRPIAAFPTRTHGLFPDLIRELFLRNTAYQTPLTQELRKAFNHVRQEIVDPARSKVVILAYSSGGIYASIIVRMLLQQGLQHFLQKLEIYTFGGSFCEFMNPSNNQPPVQDNAEGLGLSRSAVSKGDAAVSQRSLAHIEHFAKADDPLALIGVLDRSNWPTISGDIFELPVDGVDYKHQPCHLFKKGYLDCLFPINGQMSSAYTSMAELQVITTSANDPQESAQGRDQKGLRLEAENQKSLKASSRLYQYMNGREPTTVDADWNRCFTTT</sequence>